<dbReference type="Gramene" id="ESQ38916">
    <property type="protein sequence ID" value="ESQ38916"/>
    <property type="gene ID" value="EUTSA_v10001849mg"/>
</dbReference>
<accession>V4N1F3</accession>
<reference evidence="4 5" key="1">
    <citation type="journal article" date="2013" name="Front. Plant Sci.">
        <title>The Reference Genome of the Halophytic Plant Eutrema salsugineum.</title>
        <authorList>
            <person name="Yang R."/>
            <person name="Jarvis D.E."/>
            <person name="Chen H."/>
            <person name="Beilstein M.A."/>
            <person name="Grimwood J."/>
            <person name="Jenkins J."/>
            <person name="Shu S."/>
            <person name="Prochnik S."/>
            <person name="Xin M."/>
            <person name="Ma C."/>
            <person name="Schmutz J."/>
            <person name="Wing R.A."/>
            <person name="Mitchell-Olds T."/>
            <person name="Schumaker K.S."/>
            <person name="Wang X."/>
        </authorList>
    </citation>
    <scope>NUCLEOTIDE SEQUENCE [LARGE SCALE GENOMIC DNA]</scope>
</reference>
<protein>
    <recommendedName>
        <fullName evidence="6">Pentacotripeptide-repeat region of PRORP domain-containing protein</fullName>
    </recommendedName>
</protein>
<proteinExistence type="inferred from homology"/>
<evidence type="ECO:0000256" key="1">
    <source>
        <dbReference type="ARBA" id="ARBA00007626"/>
    </source>
</evidence>
<evidence type="ECO:0008006" key="6">
    <source>
        <dbReference type="Google" id="ProtNLM"/>
    </source>
</evidence>
<evidence type="ECO:0000313" key="5">
    <source>
        <dbReference type="Proteomes" id="UP000030689"/>
    </source>
</evidence>
<organism evidence="4 5">
    <name type="scientific">Eutrema salsugineum</name>
    <name type="common">Saltwater cress</name>
    <name type="synonym">Sisymbrium salsugineum</name>
    <dbReference type="NCBI Taxonomy" id="72664"/>
    <lineage>
        <taxon>Eukaryota</taxon>
        <taxon>Viridiplantae</taxon>
        <taxon>Streptophyta</taxon>
        <taxon>Embryophyta</taxon>
        <taxon>Tracheophyta</taxon>
        <taxon>Spermatophyta</taxon>
        <taxon>Magnoliopsida</taxon>
        <taxon>eudicotyledons</taxon>
        <taxon>Gunneridae</taxon>
        <taxon>Pentapetalae</taxon>
        <taxon>rosids</taxon>
        <taxon>malvids</taxon>
        <taxon>Brassicales</taxon>
        <taxon>Brassicaceae</taxon>
        <taxon>Eutremeae</taxon>
        <taxon>Eutrema</taxon>
    </lineage>
</organism>
<dbReference type="KEGG" id="eus:EUTSA_v10001849mg"/>
<feature type="repeat" description="PPR" evidence="3">
    <location>
        <begin position="178"/>
        <end position="212"/>
    </location>
</feature>
<dbReference type="Pfam" id="PF01535">
    <property type="entry name" value="PPR"/>
    <property type="match status" value="1"/>
</dbReference>
<dbReference type="InterPro" id="IPR011990">
    <property type="entry name" value="TPR-like_helical_dom_sf"/>
</dbReference>
<gene>
    <name evidence="4" type="ORF">EUTSA_v10001849mg</name>
</gene>
<evidence type="ECO:0000256" key="3">
    <source>
        <dbReference type="PROSITE-ProRule" id="PRU00708"/>
    </source>
</evidence>
<comment type="similarity">
    <text evidence="1">Belongs to the PPR family. P subfamily.</text>
</comment>
<dbReference type="NCBIfam" id="TIGR00756">
    <property type="entry name" value="PPR"/>
    <property type="match status" value="3"/>
</dbReference>
<sequence length="225" mass="26098">ATYSFLLDNLVRHKKFQAVDAILNQMKYETCRFQEGVFLNLMRHYSRFDLHDKVMEMFNLIQVIARMKLSLNAITTCLNLLIDSWEVELARELLLYAKNHLGLHPNTCTFNILVKHHCKNGDVDSAFRVVEEMKRSEISYPNLITYSTLMECLFAHSRSKKAMALFEDMISKEGISPDPMTFNVMINGVCRARQVQKAKMIIEFMKKNGCNLNMFNYSALMNGFA</sequence>
<dbReference type="Pfam" id="PF13041">
    <property type="entry name" value="PPR_2"/>
    <property type="match status" value="2"/>
</dbReference>
<name>V4N1F3_EUTSA</name>
<dbReference type="OMA" id="QYECKPL"/>
<evidence type="ECO:0000256" key="2">
    <source>
        <dbReference type="ARBA" id="ARBA00022737"/>
    </source>
</evidence>
<dbReference type="AlphaFoldDB" id="V4N1F3"/>
<dbReference type="PROSITE" id="PS51375">
    <property type="entry name" value="PPR"/>
    <property type="match status" value="3"/>
</dbReference>
<feature type="repeat" description="PPR" evidence="3">
    <location>
        <begin position="106"/>
        <end position="140"/>
    </location>
</feature>
<dbReference type="PANTHER" id="PTHR47941">
    <property type="entry name" value="PENTATRICOPEPTIDE REPEAT-CONTAINING PROTEIN 3, MITOCHONDRIAL"/>
    <property type="match status" value="1"/>
</dbReference>
<dbReference type="Proteomes" id="UP000030689">
    <property type="component" value="Unassembled WGS sequence"/>
</dbReference>
<feature type="repeat" description="PPR" evidence="3">
    <location>
        <begin position="142"/>
        <end position="177"/>
    </location>
</feature>
<dbReference type="EMBL" id="KI517488">
    <property type="protein sequence ID" value="ESQ38916.1"/>
    <property type="molecule type" value="Genomic_DNA"/>
</dbReference>
<feature type="non-terminal residue" evidence="4">
    <location>
        <position position="1"/>
    </location>
</feature>
<dbReference type="OrthoDB" id="185373at2759"/>
<keyword evidence="5" id="KW-1185">Reference proteome</keyword>
<dbReference type="Gene3D" id="1.25.40.10">
    <property type="entry name" value="Tetratricopeptide repeat domain"/>
    <property type="match status" value="2"/>
</dbReference>
<dbReference type="eggNOG" id="KOG4197">
    <property type="taxonomic scope" value="Eukaryota"/>
</dbReference>
<keyword evidence="2" id="KW-0677">Repeat</keyword>
<dbReference type="InterPro" id="IPR002885">
    <property type="entry name" value="PPR_rpt"/>
</dbReference>
<evidence type="ECO:0000313" key="4">
    <source>
        <dbReference type="EMBL" id="ESQ38916.1"/>
    </source>
</evidence>